<keyword evidence="3 5" id="KW-0560">Oxidoreductase</keyword>
<dbReference type="NCBIfam" id="TIGR03567">
    <property type="entry name" value="FMN_reduc_SsuE"/>
    <property type="match status" value="1"/>
</dbReference>
<evidence type="ECO:0000313" key="5">
    <source>
        <dbReference type="EMBL" id="TBL76407.1"/>
    </source>
</evidence>
<dbReference type="GO" id="GO:0046306">
    <property type="term" value="P:alkanesulfonate catabolic process"/>
    <property type="evidence" value="ECO:0007669"/>
    <property type="project" value="InterPro"/>
</dbReference>
<name>A0A4Q9DMA7_9BACL</name>
<reference evidence="5 6" key="1">
    <citation type="submission" date="2019-02" db="EMBL/GenBank/DDBJ databases">
        <title>Paenibacillus sp. nov., isolated from surface-sterilized tissue of Thalictrum simplex L.</title>
        <authorList>
            <person name="Tuo L."/>
        </authorList>
    </citation>
    <scope>NUCLEOTIDE SEQUENCE [LARGE SCALE GENOMIC DNA]</scope>
    <source>
        <strain evidence="5 6">N2SHLJ1</strain>
    </source>
</reference>
<evidence type="ECO:0000256" key="3">
    <source>
        <dbReference type="ARBA" id="ARBA00023002"/>
    </source>
</evidence>
<dbReference type="InterPro" id="IPR051814">
    <property type="entry name" value="NAD(P)H-dep_FMN_reductase"/>
</dbReference>
<organism evidence="5 6">
    <name type="scientific">Paenibacillus thalictri</name>
    <dbReference type="NCBI Taxonomy" id="2527873"/>
    <lineage>
        <taxon>Bacteria</taxon>
        <taxon>Bacillati</taxon>
        <taxon>Bacillota</taxon>
        <taxon>Bacilli</taxon>
        <taxon>Bacillales</taxon>
        <taxon>Paenibacillaceae</taxon>
        <taxon>Paenibacillus</taxon>
    </lineage>
</organism>
<dbReference type="InterPro" id="IPR020048">
    <property type="entry name" value="NADPH-dep_FMN_reduc_SsuE"/>
</dbReference>
<dbReference type="RefSeq" id="WP_131015314.1">
    <property type="nucleotide sequence ID" value="NZ_SIRE01000014.1"/>
</dbReference>
<dbReference type="GO" id="GO:0052873">
    <property type="term" value="F:FMN reductase (NADPH) activity"/>
    <property type="evidence" value="ECO:0007669"/>
    <property type="project" value="UniProtKB-EC"/>
</dbReference>
<gene>
    <name evidence="5" type="primary">ssuE</name>
    <name evidence="5" type="ORF">EYB31_20595</name>
</gene>
<dbReference type="PANTHER" id="PTHR43408:SF1">
    <property type="entry name" value="FMN REDUCTASE (NADPH)"/>
    <property type="match status" value="1"/>
</dbReference>
<evidence type="ECO:0000259" key="4">
    <source>
        <dbReference type="Pfam" id="PF03358"/>
    </source>
</evidence>
<dbReference type="Proteomes" id="UP000293142">
    <property type="component" value="Unassembled WGS sequence"/>
</dbReference>
<evidence type="ECO:0000313" key="6">
    <source>
        <dbReference type="Proteomes" id="UP000293142"/>
    </source>
</evidence>
<keyword evidence="2" id="KW-0288">FMN</keyword>
<dbReference type="EC" id="1.5.1.38" evidence="5"/>
<feature type="domain" description="NADPH-dependent FMN reductase-like" evidence="4">
    <location>
        <begin position="3"/>
        <end position="142"/>
    </location>
</feature>
<accession>A0A4Q9DMA7</accession>
<evidence type="ECO:0000256" key="1">
    <source>
        <dbReference type="ARBA" id="ARBA00022630"/>
    </source>
</evidence>
<dbReference type="SUPFAM" id="SSF52218">
    <property type="entry name" value="Flavoproteins"/>
    <property type="match status" value="1"/>
</dbReference>
<dbReference type="InterPro" id="IPR005025">
    <property type="entry name" value="FMN_Rdtase-like_dom"/>
</dbReference>
<dbReference type="Pfam" id="PF03358">
    <property type="entry name" value="FMN_red"/>
    <property type="match status" value="1"/>
</dbReference>
<keyword evidence="6" id="KW-1185">Reference proteome</keyword>
<sequence>MSKITLISGSPSVSSRLTGVLEVLEQALIHEGAEVQWIHVRELPPEDLVYTKFDSEAIAGANALIAQSDAVVVATPVYKAAYTGVLKAFLDLVPQKGLEGKPTLPVAIGGTVAHLLVIDYALKPVLAALGARHQLQGVFAQDTQVKRLEGGGFEVEEELAERLRQAASELARLVRK</sequence>
<dbReference type="AlphaFoldDB" id="A0A4Q9DMA7"/>
<dbReference type="PANTHER" id="PTHR43408">
    <property type="entry name" value="FMN REDUCTASE (NADPH)"/>
    <property type="match status" value="1"/>
</dbReference>
<dbReference type="OrthoDB" id="1643408at2"/>
<protein>
    <submittedName>
        <fullName evidence="5">FMN reductase (NADPH)</fullName>
        <ecNumber evidence="5">1.5.1.38</ecNumber>
    </submittedName>
</protein>
<dbReference type="InterPro" id="IPR029039">
    <property type="entry name" value="Flavoprotein-like_sf"/>
</dbReference>
<dbReference type="Gene3D" id="3.40.50.360">
    <property type="match status" value="1"/>
</dbReference>
<comment type="caution">
    <text evidence="5">The sequence shown here is derived from an EMBL/GenBank/DDBJ whole genome shotgun (WGS) entry which is preliminary data.</text>
</comment>
<dbReference type="EMBL" id="SIRE01000014">
    <property type="protein sequence ID" value="TBL76407.1"/>
    <property type="molecule type" value="Genomic_DNA"/>
</dbReference>
<evidence type="ECO:0000256" key="2">
    <source>
        <dbReference type="ARBA" id="ARBA00022643"/>
    </source>
</evidence>
<keyword evidence="1" id="KW-0285">Flavoprotein</keyword>
<proteinExistence type="predicted"/>